<evidence type="ECO:0000259" key="5">
    <source>
        <dbReference type="PROSITE" id="PS50830"/>
    </source>
</evidence>
<dbReference type="Proteomes" id="UP000824988">
    <property type="component" value="Chromosome"/>
</dbReference>
<dbReference type="Gene3D" id="2.40.50.90">
    <property type="match status" value="1"/>
</dbReference>
<evidence type="ECO:0000313" key="6">
    <source>
        <dbReference type="EMBL" id="BBL70839.1"/>
    </source>
</evidence>
<dbReference type="RefSeq" id="WP_054773401.1">
    <property type="nucleotide sequence ID" value="NZ_AP019782.1"/>
</dbReference>
<dbReference type="KEGG" id="moz:MoryE10_14450"/>
<accession>A0A8D4VP85</accession>
<proteinExistence type="predicted"/>
<dbReference type="PANTHER" id="PTHR12302">
    <property type="entry name" value="EBNA2 BINDING PROTEIN P100"/>
    <property type="match status" value="1"/>
</dbReference>
<evidence type="ECO:0000256" key="4">
    <source>
        <dbReference type="SAM" id="SignalP"/>
    </source>
</evidence>
<keyword evidence="4" id="KW-0732">Signal</keyword>
<dbReference type="SUPFAM" id="SSF50199">
    <property type="entry name" value="Staphylococcal nuclease"/>
    <property type="match status" value="1"/>
</dbReference>
<evidence type="ECO:0000256" key="2">
    <source>
        <dbReference type="ARBA" id="ARBA00022759"/>
    </source>
</evidence>
<dbReference type="PROSITE" id="PS50830">
    <property type="entry name" value="TNASE_3"/>
    <property type="match status" value="1"/>
</dbReference>
<dbReference type="AlphaFoldDB" id="A0A8D4VP85"/>
<organism evidence="6 7">
    <name type="scientific">Methylogaea oryzae</name>
    <dbReference type="NCBI Taxonomy" id="1295382"/>
    <lineage>
        <taxon>Bacteria</taxon>
        <taxon>Pseudomonadati</taxon>
        <taxon>Pseudomonadota</taxon>
        <taxon>Gammaproteobacteria</taxon>
        <taxon>Methylococcales</taxon>
        <taxon>Methylococcaceae</taxon>
        <taxon>Methylogaea</taxon>
    </lineage>
</organism>
<keyword evidence="3" id="KW-0378">Hydrolase</keyword>
<feature type="signal peptide" evidence="4">
    <location>
        <begin position="1"/>
        <end position="19"/>
    </location>
</feature>
<protein>
    <submittedName>
        <fullName evidence="6">Endonuclease</fullName>
    </submittedName>
</protein>
<sequence length="176" mass="19109">MSRWVLFALSLASAVPAGADSSLSGKAIKILDGDTLIIVTAQGDRQARVRLAQIDAPETSQAFGQRSKQSLSDLVYGKGVQVAVEKTDQYGRLIGVVHVDNLDANLEQVKRGMAWVYPQYAKDPSYFAAERTARDAKTGLWAQSDPTSPWKFRHSAKPSSVIIKPGAEYEDELGGN</sequence>
<evidence type="ECO:0000256" key="1">
    <source>
        <dbReference type="ARBA" id="ARBA00022722"/>
    </source>
</evidence>
<reference evidence="6" key="1">
    <citation type="submission" date="2019-06" db="EMBL/GenBank/DDBJ databases">
        <title>Complete genome sequence of Methylogaea oryzae strain JCM16910.</title>
        <authorList>
            <person name="Asakawa S."/>
        </authorList>
    </citation>
    <scope>NUCLEOTIDE SEQUENCE</scope>
    <source>
        <strain evidence="6">E10</strain>
    </source>
</reference>
<dbReference type="InterPro" id="IPR016071">
    <property type="entry name" value="Staphylococal_nuclease_OB-fold"/>
</dbReference>
<evidence type="ECO:0000256" key="3">
    <source>
        <dbReference type="ARBA" id="ARBA00022801"/>
    </source>
</evidence>
<dbReference type="EMBL" id="AP019782">
    <property type="protein sequence ID" value="BBL70839.1"/>
    <property type="molecule type" value="Genomic_DNA"/>
</dbReference>
<feature type="chain" id="PRO_5034037851" evidence="4">
    <location>
        <begin position="20"/>
        <end position="176"/>
    </location>
</feature>
<dbReference type="Pfam" id="PF00565">
    <property type="entry name" value="SNase"/>
    <property type="match status" value="1"/>
</dbReference>
<dbReference type="PANTHER" id="PTHR12302:SF3">
    <property type="entry name" value="SERINE_THREONINE-PROTEIN KINASE 31"/>
    <property type="match status" value="1"/>
</dbReference>
<dbReference type="GO" id="GO:0004519">
    <property type="term" value="F:endonuclease activity"/>
    <property type="evidence" value="ECO:0007669"/>
    <property type="project" value="UniProtKB-KW"/>
</dbReference>
<evidence type="ECO:0000313" key="7">
    <source>
        <dbReference type="Proteomes" id="UP000824988"/>
    </source>
</evidence>
<dbReference type="GO" id="GO:0016787">
    <property type="term" value="F:hydrolase activity"/>
    <property type="evidence" value="ECO:0007669"/>
    <property type="project" value="UniProtKB-KW"/>
</dbReference>
<dbReference type="SMART" id="SM00318">
    <property type="entry name" value="SNc"/>
    <property type="match status" value="1"/>
</dbReference>
<keyword evidence="2 6" id="KW-0255">Endonuclease</keyword>
<feature type="domain" description="TNase-like" evidence="5">
    <location>
        <begin position="21"/>
        <end position="143"/>
    </location>
</feature>
<dbReference type="InterPro" id="IPR035437">
    <property type="entry name" value="SNase_OB-fold_sf"/>
</dbReference>
<keyword evidence="7" id="KW-1185">Reference proteome</keyword>
<gene>
    <name evidence="6" type="ORF">MoryE10_14450</name>
</gene>
<name>A0A8D4VP85_9GAMM</name>
<keyword evidence="1" id="KW-0540">Nuclease</keyword>